<dbReference type="PANTHER" id="PTHR32347">
    <property type="entry name" value="EFFLUX SYSTEM COMPONENT YKNX-RELATED"/>
    <property type="match status" value="1"/>
</dbReference>
<dbReference type="GO" id="GO:0016020">
    <property type="term" value="C:membrane"/>
    <property type="evidence" value="ECO:0007669"/>
    <property type="project" value="InterPro"/>
</dbReference>
<dbReference type="EMBL" id="FOCF01000007">
    <property type="protein sequence ID" value="SEN45853.1"/>
    <property type="molecule type" value="Genomic_DNA"/>
</dbReference>
<proteinExistence type="inferred from homology"/>
<feature type="transmembrane region" description="Helical" evidence="5">
    <location>
        <begin position="40"/>
        <end position="58"/>
    </location>
</feature>
<dbReference type="NCBIfam" id="TIGR01730">
    <property type="entry name" value="RND_mfp"/>
    <property type="match status" value="1"/>
</dbReference>
<dbReference type="Proteomes" id="UP000199206">
    <property type="component" value="Unassembled WGS sequence"/>
</dbReference>
<evidence type="ECO:0000259" key="7">
    <source>
        <dbReference type="Pfam" id="PF25975"/>
    </source>
</evidence>
<keyword evidence="5" id="KW-1133">Transmembrane helix</keyword>
<comment type="subcellular location">
    <subcellularLocation>
        <location evidence="1">Cell envelope</location>
    </subcellularLocation>
</comment>
<dbReference type="AlphaFoldDB" id="A0A1H8GPD2"/>
<evidence type="ECO:0000256" key="1">
    <source>
        <dbReference type="ARBA" id="ARBA00004196"/>
    </source>
</evidence>
<name>A0A1H8GPD2_9SPHN</name>
<dbReference type="PANTHER" id="PTHR32347:SF23">
    <property type="entry name" value="BLL5650 PROTEIN"/>
    <property type="match status" value="1"/>
</dbReference>
<sequence>MVSDNPLMMTEQDMGASTTSGAAMDRRVARRARPWWRRRGVLIGLAVVLIGVALWRFLPASGSTDVAAADLETGEVARAAFDDYLPVRATVAPRVTTLVGVLSGGQVERLLVQDGTVVHAGQPLATLANPELRLDVLTREAQIASQLGQVAGEGLGIERNRLDRAGQVAQAEYDLIKARRDLSVRQQLHDQGFVSDAGVKSFQEEAAYQSQRLAQLRTGRATEARITATQGARLADTQQRLSGNLAAVRAGLEALTIHAPAGGRLTNFTIQPGQTLKAGDPAGQVDSEGSWKLEADVDEYFLGRVAAGQRARTSDGAALTVSRVLPAVKDGRFRVELTFDNSAPAGLNRGQTLDIRITLGARSRALVAPVGSWLEAGGGSSVFVLDDDGRHARRRSVKTGRRNPEQVEILSGLAQGDRIVTSNTASVKGDILNIR</sequence>
<keyword evidence="5" id="KW-0472">Membrane</keyword>
<feature type="domain" description="CzcB-like C-terminal circularly permuted SH3-like" evidence="7">
    <location>
        <begin position="378"/>
        <end position="425"/>
    </location>
</feature>
<feature type="region of interest" description="Disordered" evidence="4">
    <location>
        <begin position="1"/>
        <end position="25"/>
    </location>
</feature>
<keyword evidence="5" id="KW-0812">Transmembrane</keyword>
<evidence type="ECO:0000256" key="4">
    <source>
        <dbReference type="SAM" id="MobiDB-lite"/>
    </source>
</evidence>
<evidence type="ECO:0000256" key="3">
    <source>
        <dbReference type="ARBA" id="ARBA00023054"/>
    </source>
</evidence>
<dbReference type="Pfam" id="PF25975">
    <property type="entry name" value="CzcB_C"/>
    <property type="match status" value="1"/>
</dbReference>
<dbReference type="GO" id="GO:0030313">
    <property type="term" value="C:cell envelope"/>
    <property type="evidence" value="ECO:0007669"/>
    <property type="project" value="UniProtKB-SubCell"/>
</dbReference>
<organism evidence="8 9">
    <name type="scientific">Sphingomonas gellani</name>
    <dbReference type="NCBI Taxonomy" id="1166340"/>
    <lineage>
        <taxon>Bacteria</taxon>
        <taxon>Pseudomonadati</taxon>
        <taxon>Pseudomonadota</taxon>
        <taxon>Alphaproteobacteria</taxon>
        <taxon>Sphingomonadales</taxon>
        <taxon>Sphingomonadaceae</taxon>
        <taxon>Sphingomonas</taxon>
    </lineage>
</organism>
<accession>A0A1H8GPD2</accession>
<evidence type="ECO:0000256" key="2">
    <source>
        <dbReference type="ARBA" id="ARBA00009477"/>
    </source>
</evidence>
<dbReference type="InterPro" id="IPR050465">
    <property type="entry name" value="UPF0194_transport"/>
</dbReference>
<dbReference type="Gene3D" id="2.40.420.20">
    <property type="match status" value="1"/>
</dbReference>
<dbReference type="Gene3D" id="2.40.50.100">
    <property type="match status" value="1"/>
</dbReference>
<dbReference type="Pfam" id="PF25919">
    <property type="entry name" value="BSH_CusB"/>
    <property type="match status" value="1"/>
</dbReference>
<keyword evidence="3" id="KW-0175">Coiled coil</keyword>
<evidence type="ECO:0000256" key="5">
    <source>
        <dbReference type="SAM" id="Phobius"/>
    </source>
</evidence>
<comment type="similarity">
    <text evidence="2">Belongs to the membrane fusion protein (MFP) (TC 8.A.1) family.</text>
</comment>
<dbReference type="GO" id="GO:0022857">
    <property type="term" value="F:transmembrane transporter activity"/>
    <property type="evidence" value="ECO:0007669"/>
    <property type="project" value="InterPro"/>
</dbReference>
<dbReference type="STRING" id="1166340.SAMN05192583_2844"/>
<evidence type="ECO:0000313" key="8">
    <source>
        <dbReference type="EMBL" id="SEN45853.1"/>
    </source>
</evidence>
<dbReference type="InterPro" id="IPR058790">
    <property type="entry name" value="BSH_CusB"/>
</dbReference>
<feature type="domain" description="CusB-like barrel-sandwich hybrid" evidence="6">
    <location>
        <begin position="103"/>
        <end position="281"/>
    </location>
</feature>
<gene>
    <name evidence="8" type="ORF">SAMN05192583_2844</name>
</gene>
<dbReference type="Gene3D" id="2.40.30.170">
    <property type="match status" value="1"/>
</dbReference>
<reference evidence="9" key="1">
    <citation type="submission" date="2016-10" db="EMBL/GenBank/DDBJ databases">
        <authorList>
            <person name="Varghese N."/>
            <person name="Submissions S."/>
        </authorList>
    </citation>
    <scope>NUCLEOTIDE SEQUENCE [LARGE SCALE GENOMIC DNA]</scope>
    <source>
        <strain evidence="9">S6-262</strain>
    </source>
</reference>
<dbReference type="InterPro" id="IPR058649">
    <property type="entry name" value="CzcB_C"/>
</dbReference>
<protein>
    <submittedName>
        <fullName evidence="8">HlyD family secretion protein</fullName>
    </submittedName>
</protein>
<keyword evidence="9" id="KW-1185">Reference proteome</keyword>
<evidence type="ECO:0000259" key="6">
    <source>
        <dbReference type="Pfam" id="PF25919"/>
    </source>
</evidence>
<dbReference type="InterPro" id="IPR006143">
    <property type="entry name" value="RND_pump_MFP"/>
</dbReference>
<evidence type="ECO:0000313" key="9">
    <source>
        <dbReference type="Proteomes" id="UP000199206"/>
    </source>
</evidence>
<dbReference type="Gene3D" id="1.10.287.470">
    <property type="entry name" value="Helix hairpin bin"/>
    <property type="match status" value="1"/>
</dbReference>